<sequence>MPPHACPTDKPLDLSLWDYLTNTEGLHGSHDDPRFEIARHQFGDAAKNFKIQHHKARMYYHEAKGEGMIEEEMSFERWSQVNVPALQMALREFQYKKDQLVKAGLMIYGSGYQERMERGAHESATKAAAEDGFFS</sequence>
<name>A0A2V5I4H8_ASPV1</name>
<dbReference type="OMA" id="MPPHACP"/>
<dbReference type="Proteomes" id="UP000249829">
    <property type="component" value="Unassembled WGS sequence"/>
</dbReference>
<dbReference type="EMBL" id="KZ825138">
    <property type="protein sequence ID" value="PYI18997.1"/>
    <property type="molecule type" value="Genomic_DNA"/>
</dbReference>
<proteinExistence type="predicted"/>
<accession>A0A2V5I4H8</accession>
<protein>
    <submittedName>
        <fullName evidence="1">Uncharacterized protein</fullName>
    </submittedName>
</protein>
<keyword evidence="2" id="KW-1185">Reference proteome</keyword>
<dbReference type="AlphaFoldDB" id="A0A2V5I4H8"/>
<gene>
    <name evidence="1" type="ORF">BO99DRAFT_432948</name>
</gene>
<organism evidence="1 2">
    <name type="scientific">Aspergillus violaceofuscus (strain CBS 115571)</name>
    <dbReference type="NCBI Taxonomy" id="1450538"/>
    <lineage>
        <taxon>Eukaryota</taxon>
        <taxon>Fungi</taxon>
        <taxon>Dikarya</taxon>
        <taxon>Ascomycota</taxon>
        <taxon>Pezizomycotina</taxon>
        <taxon>Eurotiomycetes</taxon>
        <taxon>Eurotiomycetidae</taxon>
        <taxon>Eurotiales</taxon>
        <taxon>Aspergillaceae</taxon>
        <taxon>Aspergillus</taxon>
    </lineage>
</organism>
<evidence type="ECO:0000313" key="1">
    <source>
        <dbReference type="EMBL" id="PYI18997.1"/>
    </source>
</evidence>
<reference evidence="1 2" key="1">
    <citation type="submission" date="2018-02" db="EMBL/GenBank/DDBJ databases">
        <title>The genomes of Aspergillus section Nigri reveals drivers in fungal speciation.</title>
        <authorList>
            <consortium name="DOE Joint Genome Institute"/>
            <person name="Vesth T.C."/>
            <person name="Nybo J."/>
            <person name="Theobald S."/>
            <person name="Brandl J."/>
            <person name="Frisvad J.C."/>
            <person name="Nielsen K.F."/>
            <person name="Lyhne E.K."/>
            <person name="Kogle M.E."/>
            <person name="Kuo A."/>
            <person name="Riley R."/>
            <person name="Clum A."/>
            <person name="Nolan M."/>
            <person name="Lipzen A."/>
            <person name="Salamov A."/>
            <person name="Henrissat B."/>
            <person name="Wiebenga A."/>
            <person name="De vries R.P."/>
            <person name="Grigoriev I.V."/>
            <person name="Mortensen U.H."/>
            <person name="Andersen M.R."/>
            <person name="Baker S.E."/>
        </authorList>
    </citation>
    <scope>NUCLEOTIDE SEQUENCE [LARGE SCALE GENOMIC DNA]</scope>
    <source>
        <strain evidence="1 2">CBS 115571</strain>
    </source>
</reference>
<evidence type="ECO:0000313" key="2">
    <source>
        <dbReference type="Proteomes" id="UP000249829"/>
    </source>
</evidence>